<dbReference type="Proteomes" id="UP000314294">
    <property type="component" value="Unassembled WGS sequence"/>
</dbReference>
<comment type="caution">
    <text evidence="2">The sequence shown here is derived from an EMBL/GenBank/DDBJ whole genome shotgun (WGS) entry which is preliminary data.</text>
</comment>
<proteinExistence type="predicted"/>
<gene>
    <name evidence="2" type="ORF">EYF80_009315</name>
</gene>
<keyword evidence="3" id="KW-1185">Reference proteome</keyword>
<reference evidence="2 3" key="1">
    <citation type="submission" date="2019-03" db="EMBL/GenBank/DDBJ databases">
        <title>First draft genome of Liparis tanakae, snailfish: a comprehensive survey of snailfish specific genes.</title>
        <authorList>
            <person name="Kim W."/>
            <person name="Song I."/>
            <person name="Jeong J.-H."/>
            <person name="Kim D."/>
            <person name="Kim S."/>
            <person name="Ryu S."/>
            <person name="Song J.Y."/>
            <person name="Lee S.K."/>
        </authorList>
    </citation>
    <scope>NUCLEOTIDE SEQUENCE [LARGE SCALE GENOMIC DNA]</scope>
    <source>
        <tissue evidence="2">Muscle</tissue>
    </source>
</reference>
<protein>
    <submittedName>
        <fullName evidence="2">Uncharacterized protein</fullName>
    </submittedName>
</protein>
<dbReference type="EMBL" id="SRLO01000055">
    <property type="protein sequence ID" value="TNN80291.1"/>
    <property type="molecule type" value="Genomic_DNA"/>
</dbReference>
<accession>A0A4Z2IR39</accession>
<feature type="compositionally biased region" description="Polar residues" evidence="1">
    <location>
        <begin position="60"/>
        <end position="69"/>
    </location>
</feature>
<name>A0A4Z2IR39_9TELE</name>
<evidence type="ECO:0000313" key="3">
    <source>
        <dbReference type="Proteomes" id="UP000314294"/>
    </source>
</evidence>
<feature type="compositionally biased region" description="Polar residues" evidence="1">
    <location>
        <begin position="33"/>
        <end position="50"/>
    </location>
</feature>
<sequence length="69" mass="7599">MVLWSAVDMNSWDDCAVLFARCPRLLASSSPHPITATYTPPHSSSSGNNAEESKRPQLAEQISSHLWTD</sequence>
<evidence type="ECO:0000313" key="2">
    <source>
        <dbReference type="EMBL" id="TNN80291.1"/>
    </source>
</evidence>
<organism evidence="2 3">
    <name type="scientific">Liparis tanakae</name>
    <name type="common">Tanaka's snailfish</name>
    <dbReference type="NCBI Taxonomy" id="230148"/>
    <lineage>
        <taxon>Eukaryota</taxon>
        <taxon>Metazoa</taxon>
        <taxon>Chordata</taxon>
        <taxon>Craniata</taxon>
        <taxon>Vertebrata</taxon>
        <taxon>Euteleostomi</taxon>
        <taxon>Actinopterygii</taxon>
        <taxon>Neopterygii</taxon>
        <taxon>Teleostei</taxon>
        <taxon>Neoteleostei</taxon>
        <taxon>Acanthomorphata</taxon>
        <taxon>Eupercaria</taxon>
        <taxon>Perciformes</taxon>
        <taxon>Cottioidei</taxon>
        <taxon>Cottales</taxon>
        <taxon>Liparidae</taxon>
        <taxon>Liparis</taxon>
    </lineage>
</organism>
<dbReference type="AlphaFoldDB" id="A0A4Z2IR39"/>
<evidence type="ECO:0000256" key="1">
    <source>
        <dbReference type="SAM" id="MobiDB-lite"/>
    </source>
</evidence>
<feature type="region of interest" description="Disordered" evidence="1">
    <location>
        <begin position="33"/>
        <end position="69"/>
    </location>
</feature>